<accession>A0A202CCV4</accession>
<name>A0A202CCV4_9FLAO</name>
<reference evidence="3" key="1">
    <citation type="submission" date="2017-02" db="EMBL/GenBank/DDBJ databases">
        <authorList>
            <person name="Tetz G."/>
            <person name="Tetz V."/>
        </authorList>
    </citation>
    <scope>NUCLEOTIDE SEQUENCE [LARGE SCALE GENOMIC DNA]</scope>
    <source>
        <strain evidence="3">VT16-26</strain>
    </source>
</reference>
<protein>
    <submittedName>
        <fullName evidence="2">Uncharacterized protein</fullName>
    </submittedName>
</protein>
<proteinExistence type="predicted"/>
<keyword evidence="1" id="KW-0812">Transmembrane</keyword>
<feature type="transmembrane region" description="Helical" evidence="1">
    <location>
        <begin position="34"/>
        <end position="58"/>
    </location>
</feature>
<dbReference type="RefSeq" id="WP_087706073.1">
    <property type="nucleotide sequence ID" value="NZ_MVAG01000057.1"/>
</dbReference>
<feature type="transmembrane region" description="Helical" evidence="1">
    <location>
        <begin position="103"/>
        <end position="128"/>
    </location>
</feature>
<comment type="caution">
    <text evidence="2">The sequence shown here is derived from an EMBL/GenBank/DDBJ whole genome shotgun (WGS) entry which is preliminary data.</text>
</comment>
<keyword evidence="3" id="KW-1185">Reference proteome</keyword>
<evidence type="ECO:0000313" key="2">
    <source>
        <dbReference type="EMBL" id="OVE61637.1"/>
    </source>
</evidence>
<dbReference type="Proteomes" id="UP000196355">
    <property type="component" value="Unassembled WGS sequence"/>
</dbReference>
<dbReference type="EMBL" id="MVAG01000057">
    <property type="protein sequence ID" value="OVE61637.1"/>
    <property type="molecule type" value="Genomic_DNA"/>
</dbReference>
<evidence type="ECO:0000313" key="3">
    <source>
        <dbReference type="Proteomes" id="UP000196355"/>
    </source>
</evidence>
<organism evidence="2 3">
    <name type="scientific">Chryseobacterium mucoviscidosis</name>
    <dbReference type="NCBI Taxonomy" id="1945581"/>
    <lineage>
        <taxon>Bacteria</taxon>
        <taxon>Pseudomonadati</taxon>
        <taxon>Bacteroidota</taxon>
        <taxon>Flavobacteriia</taxon>
        <taxon>Flavobacteriales</taxon>
        <taxon>Weeksellaceae</taxon>
        <taxon>Chryseobacterium group</taxon>
        <taxon>Chryseobacterium</taxon>
    </lineage>
</organism>
<sequence length="138" mass="15950">MKTILTYDLRIQQSLILLFLATILAAIITQQEFLGIVIIVEFFLIAVAQYSLNIIKAFSNKYVKTDSRKVYVFISSYVVIGFLILIFSSLFKFEDTEQNLKNIFELMVMSWIFLSPVLIIQSLMISFFDAKNSLNEQP</sequence>
<evidence type="ECO:0000256" key="1">
    <source>
        <dbReference type="SAM" id="Phobius"/>
    </source>
</evidence>
<feature type="transmembrane region" description="Helical" evidence="1">
    <location>
        <begin position="70"/>
        <end position="91"/>
    </location>
</feature>
<keyword evidence="1" id="KW-1133">Transmembrane helix</keyword>
<keyword evidence="1" id="KW-0472">Membrane</keyword>
<gene>
    <name evidence="2" type="ORF">B0E34_01290</name>
</gene>
<dbReference type="AlphaFoldDB" id="A0A202CCV4"/>
<feature type="transmembrane region" description="Helical" evidence="1">
    <location>
        <begin position="12"/>
        <end position="28"/>
    </location>
</feature>